<dbReference type="SUPFAM" id="SSF52507">
    <property type="entry name" value="Homo-oligomeric flavin-containing Cys decarboxylases, HFCD"/>
    <property type="match status" value="1"/>
</dbReference>
<feature type="domain" description="Flavoprotein" evidence="1">
    <location>
        <begin position="1"/>
        <end position="129"/>
    </location>
</feature>
<evidence type="ECO:0000313" key="2">
    <source>
        <dbReference type="EMBL" id="HFZ08861.1"/>
    </source>
</evidence>
<comment type="caution">
    <text evidence="2">The sequence shown here is derived from an EMBL/GenBank/DDBJ whole genome shotgun (WGS) entry which is preliminary data.</text>
</comment>
<dbReference type="AlphaFoldDB" id="A0A7V3N4B7"/>
<protein>
    <submittedName>
        <fullName evidence="2">Flavoprotein</fullName>
    </submittedName>
</protein>
<dbReference type="GO" id="GO:0004633">
    <property type="term" value="F:phosphopantothenoylcysteine decarboxylase activity"/>
    <property type="evidence" value="ECO:0007669"/>
    <property type="project" value="TreeGrafter"/>
</dbReference>
<dbReference type="EMBL" id="DTGG01000062">
    <property type="protein sequence ID" value="HFZ08861.1"/>
    <property type="molecule type" value="Genomic_DNA"/>
</dbReference>
<dbReference type="Pfam" id="PF02441">
    <property type="entry name" value="Flavoprotein"/>
    <property type="match status" value="1"/>
</dbReference>
<name>A0A7V3N4B7_UNCC3</name>
<dbReference type="GO" id="GO:0071513">
    <property type="term" value="C:phosphopantothenoylcysteine decarboxylase complex"/>
    <property type="evidence" value="ECO:0007669"/>
    <property type="project" value="TreeGrafter"/>
</dbReference>
<dbReference type="GO" id="GO:0010181">
    <property type="term" value="F:FMN binding"/>
    <property type="evidence" value="ECO:0007669"/>
    <property type="project" value="TreeGrafter"/>
</dbReference>
<accession>A0A7V3N4B7</accession>
<gene>
    <name evidence="2" type="ORF">ENV41_01860</name>
</gene>
<evidence type="ECO:0000259" key="1">
    <source>
        <dbReference type="Pfam" id="PF02441"/>
    </source>
</evidence>
<dbReference type="PANTHER" id="PTHR14359">
    <property type="entry name" value="HOMO-OLIGOMERIC FLAVIN CONTAINING CYS DECARBOXYLASE FAMILY"/>
    <property type="match status" value="1"/>
</dbReference>
<reference evidence="2" key="1">
    <citation type="journal article" date="2020" name="mSystems">
        <title>Genome- and Community-Level Interaction Insights into Carbon Utilization and Element Cycling Functions of Hydrothermarchaeota in Hydrothermal Sediment.</title>
        <authorList>
            <person name="Zhou Z."/>
            <person name="Liu Y."/>
            <person name="Xu W."/>
            <person name="Pan J."/>
            <person name="Luo Z.H."/>
            <person name="Li M."/>
        </authorList>
    </citation>
    <scope>NUCLEOTIDE SEQUENCE [LARGE SCALE GENOMIC DNA]</scope>
    <source>
        <strain evidence="2">SpSt-757</strain>
    </source>
</reference>
<dbReference type="Gene3D" id="3.40.50.1950">
    <property type="entry name" value="Flavin prenyltransferase-like"/>
    <property type="match status" value="1"/>
</dbReference>
<proteinExistence type="predicted"/>
<dbReference type="PANTHER" id="PTHR14359:SF19">
    <property type="entry name" value="FLAVOPROTEIN"/>
    <property type="match status" value="1"/>
</dbReference>
<organism evidence="2">
    <name type="scientific">candidate division CPR3 bacterium</name>
    <dbReference type="NCBI Taxonomy" id="2268181"/>
    <lineage>
        <taxon>Bacteria</taxon>
        <taxon>Bacteria division CPR3</taxon>
    </lineage>
</organism>
<dbReference type="InterPro" id="IPR003382">
    <property type="entry name" value="Flavoprotein"/>
</dbReference>
<dbReference type="InterPro" id="IPR036551">
    <property type="entry name" value="Flavin_trans-like"/>
</dbReference>
<dbReference type="GO" id="GO:0015937">
    <property type="term" value="P:coenzyme A biosynthetic process"/>
    <property type="evidence" value="ECO:0007669"/>
    <property type="project" value="TreeGrafter"/>
</dbReference>
<sequence length="172" mass="19667">MKIAWCITGAEMFLNEVIELIRKIDKEKVEIFLSKSAMEILARYKILEKLEGYKINDEGNTSIFVITKLFSGRFDKIVIAPCSTNTIAKMVHGISDTLVTNIFSQGGKLRIPIYILPSDNQEFIEFSTISGKKHLLFMREIDRENLKKLAKFEGVKIFNNVRELEAALFDQG</sequence>